<proteinExistence type="inferred from homology"/>
<evidence type="ECO:0000256" key="8">
    <source>
        <dbReference type="SAM" id="Phobius"/>
    </source>
</evidence>
<keyword evidence="6 8" id="KW-1133">Transmembrane helix</keyword>
<dbReference type="InterPro" id="IPR042094">
    <property type="entry name" value="T2SS_GspF_sf"/>
</dbReference>
<comment type="caution">
    <text evidence="10">The sequence shown here is derived from an EMBL/GenBank/DDBJ whole genome shotgun (WGS) entry which is preliminary data.</text>
</comment>
<dbReference type="GO" id="GO:0015628">
    <property type="term" value="P:protein secretion by the type II secretion system"/>
    <property type="evidence" value="ECO:0007669"/>
    <property type="project" value="TreeGrafter"/>
</dbReference>
<sequence>MQRFRFRARSKEGLLRKGIVEAQSVATAAEVLRGQNLVIVELHELKAGGGLFNFGNKVKFDDVVNFTRQLSTMIGAGLPLTDALSILQVQVSPVMQVQIAEVLKSIEGGSTLANALRAHKDTFSPVYVALVAAGEAAGVLDTVLARLADNLEKQREFRAKTKGALIYPVVVLIGMMLVAGVMMIFVLPKMTLMYQDFNVELPAVTKILIGASNLVSRAWYLVIAGIMGAGYALQAWRKTKLGALAIDKFLFKLPIFGKIKMMTTMAEFTRTLALLVSAGVALVEAIRIVKDVVGNTVMHNALEVVAGEVEKGNALAVSLARQEVFPMIVPQMVSVGEQTGKLDEILTRVAGYFEVESEHAIKNLSSAMEPIIMVILGLGVGFLVIAIVVPIYNLTSAF</sequence>
<evidence type="ECO:0000256" key="7">
    <source>
        <dbReference type="ARBA" id="ARBA00023136"/>
    </source>
</evidence>
<keyword evidence="7 8" id="KW-0472">Membrane</keyword>
<dbReference type="InterPro" id="IPR018076">
    <property type="entry name" value="T2SS_GspF_dom"/>
</dbReference>
<accession>A0A1F5F2R5</accession>
<evidence type="ECO:0000256" key="5">
    <source>
        <dbReference type="ARBA" id="ARBA00022692"/>
    </source>
</evidence>
<keyword evidence="5 8" id="KW-0812">Transmembrane</keyword>
<dbReference type="InterPro" id="IPR003004">
    <property type="entry name" value="GspF/PilC"/>
</dbReference>
<dbReference type="Gene3D" id="1.20.81.30">
    <property type="entry name" value="Type II secretion system (T2SS), domain F"/>
    <property type="match status" value="2"/>
</dbReference>
<dbReference type="EMBL" id="MFAK01000044">
    <property type="protein sequence ID" value="OGD73929.1"/>
    <property type="molecule type" value="Genomic_DNA"/>
</dbReference>
<feature type="domain" description="Type II secretion system protein GspF" evidence="9">
    <location>
        <begin position="66"/>
        <end position="188"/>
    </location>
</feature>
<dbReference type="AlphaFoldDB" id="A0A1F5F2R5"/>
<comment type="similarity">
    <text evidence="2">Belongs to the GSP F family.</text>
</comment>
<feature type="transmembrane region" description="Helical" evidence="8">
    <location>
        <begin position="371"/>
        <end position="392"/>
    </location>
</feature>
<evidence type="ECO:0000256" key="2">
    <source>
        <dbReference type="ARBA" id="ARBA00005745"/>
    </source>
</evidence>
<dbReference type="PRINTS" id="PR00812">
    <property type="entry name" value="BCTERIALGSPF"/>
</dbReference>
<evidence type="ECO:0000313" key="11">
    <source>
        <dbReference type="Proteomes" id="UP000176191"/>
    </source>
</evidence>
<reference evidence="10 11" key="1">
    <citation type="journal article" date="2016" name="Nat. Commun.">
        <title>Thousands of microbial genomes shed light on interconnected biogeochemical processes in an aquifer system.</title>
        <authorList>
            <person name="Anantharaman K."/>
            <person name="Brown C.T."/>
            <person name="Hug L.A."/>
            <person name="Sharon I."/>
            <person name="Castelle C.J."/>
            <person name="Probst A.J."/>
            <person name="Thomas B.C."/>
            <person name="Singh A."/>
            <person name="Wilkins M.J."/>
            <person name="Karaoz U."/>
            <person name="Brodie E.L."/>
            <person name="Williams K.H."/>
            <person name="Hubbard S.S."/>
            <person name="Banfield J.F."/>
        </authorList>
    </citation>
    <scope>NUCLEOTIDE SEQUENCE [LARGE SCALE GENOMIC DNA]</scope>
</reference>
<dbReference type="GO" id="GO:0005886">
    <property type="term" value="C:plasma membrane"/>
    <property type="evidence" value="ECO:0007669"/>
    <property type="project" value="UniProtKB-SubCell"/>
</dbReference>
<evidence type="ECO:0000256" key="3">
    <source>
        <dbReference type="ARBA" id="ARBA00022475"/>
    </source>
</evidence>
<feature type="domain" description="Type II secretion system protein GspF" evidence="9">
    <location>
        <begin position="268"/>
        <end position="390"/>
    </location>
</feature>
<evidence type="ECO:0000256" key="6">
    <source>
        <dbReference type="ARBA" id="ARBA00022989"/>
    </source>
</evidence>
<dbReference type="PANTHER" id="PTHR30012">
    <property type="entry name" value="GENERAL SECRETION PATHWAY PROTEIN"/>
    <property type="match status" value="1"/>
</dbReference>
<comment type="subcellular location">
    <subcellularLocation>
        <location evidence="1">Cell inner membrane</location>
        <topology evidence="1">Multi-pass membrane protein</topology>
    </subcellularLocation>
</comment>
<evidence type="ECO:0000259" key="9">
    <source>
        <dbReference type="Pfam" id="PF00482"/>
    </source>
</evidence>
<protein>
    <recommendedName>
        <fullName evidence="9">Type II secretion system protein GspF domain-containing protein</fullName>
    </recommendedName>
</protein>
<dbReference type="Proteomes" id="UP000176191">
    <property type="component" value="Unassembled WGS sequence"/>
</dbReference>
<dbReference type="PANTHER" id="PTHR30012:SF0">
    <property type="entry name" value="TYPE II SECRETION SYSTEM PROTEIN F-RELATED"/>
    <property type="match status" value="1"/>
</dbReference>
<keyword evidence="4" id="KW-0997">Cell inner membrane</keyword>
<evidence type="ECO:0000313" key="10">
    <source>
        <dbReference type="EMBL" id="OGD73929.1"/>
    </source>
</evidence>
<evidence type="ECO:0000256" key="4">
    <source>
        <dbReference type="ARBA" id="ARBA00022519"/>
    </source>
</evidence>
<gene>
    <name evidence="10" type="ORF">A2228_01525</name>
</gene>
<evidence type="ECO:0000256" key="1">
    <source>
        <dbReference type="ARBA" id="ARBA00004429"/>
    </source>
</evidence>
<feature type="transmembrane region" description="Helical" evidence="8">
    <location>
        <begin position="164"/>
        <end position="187"/>
    </location>
</feature>
<keyword evidence="3" id="KW-1003">Cell membrane</keyword>
<dbReference type="Pfam" id="PF00482">
    <property type="entry name" value="T2SSF"/>
    <property type="match status" value="2"/>
</dbReference>
<dbReference type="FunFam" id="1.20.81.30:FF:000001">
    <property type="entry name" value="Type II secretion system protein F"/>
    <property type="match status" value="2"/>
</dbReference>
<name>A0A1F5F2R5_9BACT</name>
<feature type="transmembrane region" description="Helical" evidence="8">
    <location>
        <begin position="207"/>
        <end position="233"/>
    </location>
</feature>
<organism evidence="10 11">
    <name type="scientific">Candidatus Collierbacteria bacterium RIFOXYA2_FULL_46_10</name>
    <dbReference type="NCBI Taxonomy" id="1817726"/>
    <lineage>
        <taxon>Bacteria</taxon>
        <taxon>Candidatus Collieribacteriota</taxon>
    </lineage>
</organism>